<dbReference type="GO" id="GO:0005697">
    <property type="term" value="C:telomerase holoenzyme complex"/>
    <property type="evidence" value="ECO:0007669"/>
    <property type="project" value="TreeGrafter"/>
</dbReference>
<reference evidence="3 4" key="1">
    <citation type="submission" date="2024-01" db="EMBL/GenBank/DDBJ databases">
        <title>A draft genome for a cacao thread blight-causing isolate of Paramarasmius palmivorus.</title>
        <authorList>
            <person name="Baruah I.K."/>
            <person name="Bukari Y."/>
            <person name="Amoako-Attah I."/>
            <person name="Meinhardt L.W."/>
            <person name="Bailey B.A."/>
            <person name="Cohen S.P."/>
        </authorList>
    </citation>
    <scope>NUCLEOTIDE SEQUENCE [LARGE SCALE GENOMIC DNA]</scope>
    <source>
        <strain evidence="3 4">GH-12</strain>
    </source>
</reference>
<feature type="compositionally biased region" description="Basic and acidic residues" evidence="1">
    <location>
        <begin position="250"/>
        <end position="263"/>
    </location>
</feature>
<dbReference type="Proteomes" id="UP001383192">
    <property type="component" value="Unassembled WGS sequence"/>
</dbReference>
<dbReference type="Gene3D" id="1.25.40.10">
    <property type="entry name" value="Tetratricopeptide repeat domain"/>
    <property type="match status" value="1"/>
</dbReference>
<dbReference type="CDD" id="cd09880">
    <property type="entry name" value="PIN_Smg5-6-like"/>
    <property type="match status" value="1"/>
</dbReference>
<feature type="compositionally biased region" description="Basic and acidic residues" evidence="1">
    <location>
        <begin position="1"/>
        <end position="20"/>
    </location>
</feature>
<dbReference type="Pfam" id="PF10373">
    <property type="entry name" value="EST1_DNA_bind"/>
    <property type="match status" value="1"/>
</dbReference>
<evidence type="ECO:0000313" key="3">
    <source>
        <dbReference type="EMBL" id="KAK7043684.1"/>
    </source>
</evidence>
<evidence type="ECO:0000256" key="1">
    <source>
        <dbReference type="SAM" id="MobiDB-lite"/>
    </source>
</evidence>
<comment type="caution">
    <text evidence="3">The sequence shown here is derived from an EMBL/GenBank/DDBJ whole genome shotgun (WGS) entry which is preliminary data.</text>
</comment>
<feature type="compositionally biased region" description="Polar residues" evidence="1">
    <location>
        <begin position="83"/>
        <end position="104"/>
    </location>
</feature>
<feature type="region of interest" description="Disordered" evidence="1">
    <location>
        <begin position="949"/>
        <end position="973"/>
    </location>
</feature>
<dbReference type="PANTHER" id="PTHR15696:SF0">
    <property type="entry name" value="TELOMERASE-BINDING PROTEIN EST1A"/>
    <property type="match status" value="1"/>
</dbReference>
<feature type="compositionally biased region" description="Low complexity" evidence="1">
    <location>
        <begin position="163"/>
        <end position="212"/>
    </location>
</feature>
<dbReference type="InterPro" id="IPR045153">
    <property type="entry name" value="Est1/Ebs1-like"/>
</dbReference>
<feature type="compositionally biased region" description="Basic and acidic residues" evidence="1">
    <location>
        <begin position="27"/>
        <end position="47"/>
    </location>
</feature>
<gene>
    <name evidence="3" type="ORF">VNI00_008295</name>
</gene>
<dbReference type="GO" id="GO:0042162">
    <property type="term" value="F:telomeric DNA binding"/>
    <property type="evidence" value="ECO:0007669"/>
    <property type="project" value="TreeGrafter"/>
</dbReference>
<dbReference type="EMBL" id="JAYKXP010000028">
    <property type="protein sequence ID" value="KAK7043684.1"/>
    <property type="molecule type" value="Genomic_DNA"/>
</dbReference>
<dbReference type="InterPro" id="IPR029060">
    <property type="entry name" value="PIN-like_dom_sf"/>
</dbReference>
<dbReference type="SUPFAM" id="SSF88723">
    <property type="entry name" value="PIN domain-like"/>
    <property type="match status" value="1"/>
</dbReference>
<dbReference type="Gene3D" id="3.40.50.1010">
    <property type="entry name" value="5'-nuclease"/>
    <property type="match status" value="1"/>
</dbReference>
<dbReference type="InterPro" id="IPR011990">
    <property type="entry name" value="TPR-like_helical_dom_sf"/>
</dbReference>
<dbReference type="GO" id="GO:0070034">
    <property type="term" value="F:telomerase RNA binding"/>
    <property type="evidence" value="ECO:0007669"/>
    <property type="project" value="TreeGrafter"/>
</dbReference>
<feature type="region of interest" description="Disordered" evidence="1">
    <location>
        <begin position="896"/>
        <end position="933"/>
    </location>
</feature>
<feature type="region of interest" description="Disordered" evidence="1">
    <location>
        <begin position="434"/>
        <end position="458"/>
    </location>
</feature>
<dbReference type="SMART" id="SM00670">
    <property type="entry name" value="PINc"/>
    <property type="match status" value="1"/>
</dbReference>
<feature type="domain" description="PIN" evidence="2">
    <location>
        <begin position="981"/>
        <end position="1128"/>
    </location>
</feature>
<feature type="region of interest" description="Disordered" evidence="1">
    <location>
        <begin position="1"/>
        <end position="227"/>
    </location>
</feature>
<dbReference type="AlphaFoldDB" id="A0AAW0CXW0"/>
<dbReference type="PANTHER" id="PTHR15696">
    <property type="entry name" value="SMG-7 SUPPRESSOR WITH MORPHOLOGICAL EFFECT ON GENITALIA PROTEIN 7"/>
    <property type="match status" value="1"/>
</dbReference>
<dbReference type="InterPro" id="IPR018834">
    <property type="entry name" value="DNA/RNA-bd_Est1-type"/>
</dbReference>
<keyword evidence="4" id="KW-1185">Reference proteome</keyword>
<dbReference type="GO" id="GO:0000184">
    <property type="term" value="P:nuclear-transcribed mRNA catabolic process, nonsense-mediated decay"/>
    <property type="evidence" value="ECO:0007669"/>
    <property type="project" value="TreeGrafter"/>
</dbReference>
<feature type="region of interest" description="Disordered" evidence="1">
    <location>
        <begin position="250"/>
        <end position="284"/>
    </location>
</feature>
<accession>A0AAW0CXW0</accession>
<feature type="compositionally biased region" description="Acidic residues" evidence="1">
    <location>
        <begin position="908"/>
        <end position="932"/>
    </location>
</feature>
<evidence type="ECO:0000313" key="4">
    <source>
        <dbReference type="Proteomes" id="UP001383192"/>
    </source>
</evidence>
<dbReference type="Pfam" id="PF13638">
    <property type="entry name" value="PIN_4"/>
    <property type="match status" value="1"/>
</dbReference>
<protein>
    <recommendedName>
        <fullName evidence="2">PIN domain-containing protein</fullName>
    </recommendedName>
</protein>
<organism evidence="3 4">
    <name type="scientific">Paramarasmius palmivorus</name>
    <dbReference type="NCBI Taxonomy" id="297713"/>
    <lineage>
        <taxon>Eukaryota</taxon>
        <taxon>Fungi</taxon>
        <taxon>Dikarya</taxon>
        <taxon>Basidiomycota</taxon>
        <taxon>Agaricomycotina</taxon>
        <taxon>Agaricomycetes</taxon>
        <taxon>Agaricomycetidae</taxon>
        <taxon>Agaricales</taxon>
        <taxon>Marasmiineae</taxon>
        <taxon>Marasmiaceae</taxon>
        <taxon>Paramarasmius</taxon>
    </lineage>
</organism>
<name>A0AAW0CXW0_9AGAR</name>
<proteinExistence type="predicted"/>
<evidence type="ECO:0000259" key="2">
    <source>
        <dbReference type="SMART" id="SM00670"/>
    </source>
</evidence>
<dbReference type="GO" id="GO:0004540">
    <property type="term" value="F:RNA nuclease activity"/>
    <property type="evidence" value="ECO:0007669"/>
    <property type="project" value="UniProtKB-ARBA"/>
</dbReference>
<dbReference type="InterPro" id="IPR002716">
    <property type="entry name" value="PIN_dom"/>
</dbReference>
<feature type="compositionally biased region" description="Basic and acidic residues" evidence="1">
    <location>
        <begin position="136"/>
        <end position="156"/>
    </location>
</feature>
<dbReference type="SUPFAM" id="SSF48452">
    <property type="entry name" value="TPR-like"/>
    <property type="match status" value="1"/>
</dbReference>
<feature type="region of interest" description="Disordered" evidence="1">
    <location>
        <begin position="632"/>
        <end position="665"/>
    </location>
</feature>
<sequence>MPNLDERKGPTPTNLDERLIAFKRRTAKEVATRPKEKTEKGPLDKSTKALPPSTMTRGSPKRPQVVVHRPSPDADPEDFSRRLNISSHNTSPRPSHATAKSNHPSKLYNPERDPIPTMRRTAEPEAMSDTASSNRPSREKDGHARQLFDPRKDDPVRFQVLSRPQQQGQRPTPTPKSSGEYISASSTSSYAASQISSTFTLSSNTDGSSTSSALFDQQGKPHDEGSGTNIFAVQLKKLYRLITTLELKVQKEEESDKDSRDNNRILLKGKSPQTEDDEAEKEKEKWVRQIEDHKKLVETIHNLLEISLAPSVPASLRNIPTKYNIVVRLWTFGFHKLLENLRRASFSSPLALEHLQDFIYYAYTFYTGLLEEPPLAAFKSGWLEALGDLARYRMMVAAMITGGTTSGSTLTATNVAEASARLAKADAAEDQLGVPAAPDAKSVSDAPAARIDDSPSPSVGVAAARALEIEPEVERWRTIARDWYGKGLADQPGTGRLHQHLGLLSRDVPGEELRAVYHFVKSMMTLHPFMLSRESILPVWSHEAQEKRQLPDATVAELFVLLHGMLFTNIQLDDFHSTILRFIERLALEGAEEREWIMMAVINISAILEYNKPNSVLKRCGGIASREPATRVIAKKEKDEDRMDVDDDSRAGAHITPPASDAEQDAVEAPMAFKLALELTFAMLSHVLRRPTRKASPYARSRVNPYLTIILTFLATMLKHDKTLEVMERSIPWEDLANFFTTIPRSVMQSQQLMGDNFTSPPDGTDRWPMLTSHFQPPLPEDWCMRGMEWVGRKVFERGYWNKTNEDVGQAEIDTLDATEVSEVADGRIEDEDEDNTTMDEKKRRYVRIVRSAVSLAGVVKGFTWVPGTREWRVEGFLADKVQQWKELERIEKEKEERRKMGTRWNDEAMEVDEEGYEGAQESSDDDDENDPPEIKELKERRRYLQSLLQEPSRMEQTSHRHPRKKEGTPQQLLPIAPGYTVLVVDTNILLSSLSMFASLVESLRWTVLVPLPVVMELDGLKSNSSPQLSEAADSALSYITSHLRSHSSSLKVQTSKGNYLTTLNVRTEEVDFTRAERSMDDLILKTAIWHDEHWTDRSAMLKPDERTKDIPNPVKVVLLSLDRNLRLKARSRQLPAASEKDLARLLTDTT</sequence>